<keyword evidence="1" id="KW-0808">Transferase</keyword>
<sequence>MREVLWRVRRRLFGSGIMRGVEGAGHPRRALMLYSVHPFRFPDRAMHTHQNAWQSRELARALSERGYAVDVVDYHERRRGLLREGYDLVVDLHPRADPLYQGRLRPGARRIAYLTGSNPAVTNAAERERMRELQVRRGIAMRPRRQTPPLPPDVLERFDAVLLMGGASTRETYAAFRLPPCFPLVNNGLDGIEPTDPSRRDPGHFLYLGSWGQVHKGLDLLLELFGGEPELHLWVCGGFAHERDFVRAYRRELFGTPNIHRVGFADLRSQGFRELQSRCGTMILPSCAEGQCGTVTIALSFGMPCAVSRACGFDDEELLTLPDCRPETLRAVVRELARQSPAQLGTRACAALALMRRKYTPAHYARGVREALRTIL</sequence>
<dbReference type="EMBL" id="VBOT01000032">
    <property type="protein sequence ID" value="TMQ52487.1"/>
    <property type="molecule type" value="Genomic_DNA"/>
</dbReference>
<dbReference type="Gene3D" id="3.40.50.2000">
    <property type="entry name" value="Glycogen Phosphorylase B"/>
    <property type="match status" value="1"/>
</dbReference>
<accession>A0A538SMA1</accession>
<name>A0A538SMA1_UNCEI</name>
<dbReference type="Proteomes" id="UP000320184">
    <property type="component" value="Unassembled WGS sequence"/>
</dbReference>
<reference evidence="1 2" key="1">
    <citation type="journal article" date="2019" name="Nat. Microbiol.">
        <title>Mediterranean grassland soil C-N compound turnover is dependent on rainfall and depth, and is mediated by genomically divergent microorganisms.</title>
        <authorList>
            <person name="Diamond S."/>
            <person name="Andeer P.F."/>
            <person name="Li Z."/>
            <person name="Crits-Christoph A."/>
            <person name="Burstein D."/>
            <person name="Anantharaman K."/>
            <person name="Lane K.R."/>
            <person name="Thomas B.C."/>
            <person name="Pan C."/>
            <person name="Northen T.R."/>
            <person name="Banfield J.F."/>
        </authorList>
    </citation>
    <scope>NUCLEOTIDE SEQUENCE [LARGE SCALE GENOMIC DNA]</scope>
    <source>
        <strain evidence="1">WS_3</strain>
    </source>
</reference>
<dbReference type="SUPFAM" id="SSF53756">
    <property type="entry name" value="UDP-Glycosyltransferase/glycogen phosphorylase"/>
    <property type="match status" value="1"/>
</dbReference>
<protein>
    <submittedName>
        <fullName evidence="1">Glycosyltransferase family 4 protein</fullName>
    </submittedName>
</protein>
<gene>
    <name evidence="1" type="ORF">E6K73_02805</name>
</gene>
<comment type="caution">
    <text evidence="1">The sequence shown here is derived from an EMBL/GenBank/DDBJ whole genome shotgun (WGS) entry which is preliminary data.</text>
</comment>
<dbReference type="AlphaFoldDB" id="A0A538SMA1"/>
<dbReference type="Pfam" id="PF13692">
    <property type="entry name" value="Glyco_trans_1_4"/>
    <property type="match status" value="1"/>
</dbReference>
<evidence type="ECO:0000313" key="1">
    <source>
        <dbReference type="EMBL" id="TMQ52487.1"/>
    </source>
</evidence>
<proteinExistence type="predicted"/>
<evidence type="ECO:0000313" key="2">
    <source>
        <dbReference type="Proteomes" id="UP000320184"/>
    </source>
</evidence>
<organism evidence="1 2">
    <name type="scientific">Eiseniibacteriota bacterium</name>
    <dbReference type="NCBI Taxonomy" id="2212470"/>
    <lineage>
        <taxon>Bacteria</taxon>
        <taxon>Candidatus Eiseniibacteriota</taxon>
    </lineage>
</organism>
<dbReference type="GO" id="GO:0016740">
    <property type="term" value="F:transferase activity"/>
    <property type="evidence" value="ECO:0007669"/>
    <property type="project" value="UniProtKB-KW"/>
</dbReference>